<evidence type="ECO:0000256" key="2">
    <source>
        <dbReference type="ARBA" id="ARBA00022801"/>
    </source>
</evidence>
<evidence type="ECO:0000256" key="3">
    <source>
        <dbReference type="PIRSR" id="PIRSR001235-1"/>
    </source>
</evidence>
<dbReference type="SUPFAM" id="SSF55031">
    <property type="entry name" value="Bacterial exopeptidase dimerisation domain"/>
    <property type="match status" value="1"/>
</dbReference>
<keyword evidence="3" id="KW-0862">Zinc</keyword>
<organism evidence="4 5">
    <name type="scientific">Deinococcus arenae</name>
    <dbReference type="NCBI Taxonomy" id="1452751"/>
    <lineage>
        <taxon>Bacteria</taxon>
        <taxon>Thermotogati</taxon>
        <taxon>Deinococcota</taxon>
        <taxon>Deinococci</taxon>
        <taxon>Deinococcales</taxon>
        <taxon>Deinococcaceae</taxon>
        <taxon>Deinococcus</taxon>
    </lineage>
</organism>
<dbReference type="InterPro" id="IPR002933">
    <property type="entry name" value="Peptidase_M20"/>
</dbReference>
<feature type="binding site" evidence="3">
    <location>
        <position position="187"/>
    </location>
    <ligand>
        <name>Zn(2+)</name>
        <dbReference type="ChEBI" id="CHEBI:29105"/>
        <label>1</label>
    </ligand>
</feature>
<dbReference type="AlphaFoldDB" id="A0A8H9LAQ6"/>
<dbReference type="PANTHER" id="PTHR32494">
    <property type="entry name" value="ALLANTOATE DEIMINASE-RELATED"/>
    <property type="match status" value="1"/>
</dbReference>
<keyword evidence="5" id="KW-1185">Reference proteome</keyword>
<dbReference type="InterPro" id="IPR010158">
    <property type="entry name" value="Amidase_Cbmase"/>
</dbReference>
<feature type="binding site" evidence="3">
    <location>
        <position position="87"/>
    </location>
    <ligand>
        <name>Zn(2+)</name>
        <dbReference type="ChEBI" id="CHEBI:29105"/>
        <label>1</label>
    </ligand>
</feature>
<evidence type="ECO:0000313" key="4">
    <source>
        <dbReference type="EMBL" id="GGM60319.1"/>
    </source>
</evidence>
<reference evidence="5" key="1">
    <citation type="journal article" date="2019" name="Int. J. Syst. Evol. Microbiol.">
        <title>The Global Catalogue of Microorganisms (GCM) 10K type strain sequencing project: providing services to taxonomists for standard genome sequencing and annotation.</title>
        <authorList>
            <consortium name="The Broad Institute Genomics Platform"/>
            <consortium name="The Broad Institute Genome Sequencing Center for Infectious Disease"/>
            <person name="Wu L."/>
            <person name="Ma J."/>
        </authorList>
    </citation>
    <scope>NUCLEOTIDE SEQUENCE [LARGE SCALE GENOMIC DNA]</scope>
    <source>
        <strain evidence="5">JCM 31047</strain>
    </source>
</reference>
<keyword evidence="2 4" id="KW-0378">Hydrolase</keyword>
<feature type="binding site" evidence="3">
    <location>
        <position position="76"/>
    </location>
    <ligand>
        <name>Zn(2+)</name>
        <dbReference type="ChEBI" id="CHEBI:29105"/>
        <label>1</label>
    </ligand>
</feature>
<name>A0A8H9LAQ6_9DEIO</name>
<sequence length="421" mass="44840">MLDPQRTISALRELQRRTGDAQGAQRVAYTAPWHAARGFLTAQLAELPVTVDTDPAGNLWATLPGASDQELWIGGHLDSVPNGGWLDGCLNVFAGLEVLRRLSEQYDGRPPVTVRLVDWADEEGRFGHSLYGSSAVSGHLDPQRAATLTDREGVTMRDALAGIGVDLQHALKAGTQRQKAVAYIELHIEQGPVLERQNLPLGAVLGTCGVERHRVTVTGRAAHAGSTPMDARQDALLVLGRLSQAVYAWTAAHGGVSTIGSVTTTPGIPTSVVETCTFTLDQRHLDPAGLAALWDHAQRDLAQFSADAGCTFAVSPLFQIEPVPFHPALIGACEQAILDVTPQAARLPSGPLHDAAEVARAGIPTVMLFVQSLGGLSHNAAEDTLDAHLDLSVRALDRLAERTITWIRAAERHGARIPAAP</sequence>
<dbReference type="SUPFAM" id="SSF53187">
    <property type="entry name" value="Zn-dependent exopeptidases"/>
    <property type="match status" value="1"/>
</dbReference>
<evidence type="ECO:0000313" key="5">
    <source>
        <dbReference type="Proteomes" id="UP000600547"/>
    </source>
</evidence>
<comment type="similarity">
    <text evidence="1">Belongs to the peptidase M20 family.</text>
</comment>
<evidence type="ECO:0000256" key="1">
    <source>
        <dbReference type="ARBA" id="ARBA00006153"/>
    </source>
</evidence>
<dbReference type="PIRSF" id="PIRSF001235">
    <property type="entry name" value="Amidase_carbamoylase"/>
    <property type="match status" value="1"/>
</dbReference>
<dbReference type="NCBIfam" id="TIGR01879">
    <property type="entry name" value="hydantase"/>
    <property type="match status" value="1"/>
</dbReference>
<comment type="caution">
    <text evidence="4">The sequence shown here is derived from an EMBL/GenBank/DDBJ whole genome shotgun (WGS) entry which is preliminary data.</text>
</comment>
<dbReference type="GO" id="GO:0016813">
    <property type="term" value="F:hydrolase activity, acting on carbon-nitrogen (but not peptide) bonds, in linear amidines"/>
    <property type="evidence" value="ECO:0007669"/>
    <property type="project" value="InterPro"/>
</dbReference>
<keyword evidence="3" id="KW-0479">Metal-binding</keyword>
<feature type="binding site" evidence="3">
    <location>
        <position position="87"/>
    </location>
    <ligand>
        <name>Zn(2+)</name>
        <dbReference type="ChEBI" id="CHEBI:29105"/>
        <label>2</label>
    </ligand>
</feature>
<gene>
    <name evidence="4" type="ORF">GCM10008956_39970</name>
</gene>
<dbReference type="InterPro" id="IPR036264">
    <property type="entry name" value="Bact_exopeptidase_dim_dom"/>
</dbReference>
<dbReference type="RefSeq" id="WP_155300438.1">
    <property type="nucleotide sequence ID" value="NZ_BMQG01000036.1"/>
</dbReference>
<proteinExistence type="inferred from homology"/>
<protein>
    <submittedName>
        <fullName evidence="4">Zn-dependent hydrolase</fullName>
    </submittedName>
</protein>
<feature type="binding site" evidence="3">
    <location>
        <position position="123"/>
    </location>
    <ligand>
        <name>Zn(2+)</name>
        <dbReference type="ChEBI" id="CHEBI:29105"/>
        <label>2</label>
    </ligand>
</feature>
<comment type="cofactor">
    <cofactor evidence="3">
        <name>Zn(2+)</name>
        <dbReference type="ChEBI" id="CHEBI:29105"/>
    </cofactor>
    <text evidence="3">Binds 2 Zn(2+) ions per subunit.</text>
</comment>
<dbReference type="GO" id="GO:0046872">
    <property type="term" value="F:metal ion binding"/>
    <property type="evidence" value="ECO:0007669"/>
    <property type="project" value="UniProtKB-KW"/>
</dbReference>
<dbReference type="Gene3D" id="3.40.630.10">
    <property type="entry name" value="Zn peptidases"/>
    <property type="match status" value="1"/>
</dbReference>
<dbReference type="PANTHER" id="PTHR32494:SF5">
    <property type="entry name" value="ALLANTOATE AMIDOHYDROLASE"/>
    <property type="match status" value="1"/>
</dbReference>
<dbReference type="Gene3D" id="3.30.70.360">
    <property type="match status" value="1"/>
</dbReference>
<dbReference type="Pfam" id="PF01546">
    <property type="entry name" value="Peptidase_M20"/>
    <property type="match status" value="1"/>
</dbReference>
<dbReference type="EMBL" id="BMQG01000036">
    <property type="protein sequence ID" value="GGM60319.1"/>
    <property type="molecule type" value="Genomic_DNA"/>
</dbReference>
<accession>A0A8H9LAQ6</accession>
<dbReference type="Proteomes" id="UP000600547">
    <property type="component" value="Unassembled WGS sequence"/>
</dbReference>
<feature type="binding site" evidence="3">
    <location>
        <position position="378"/>
    </location>
    <ligand>
        <name>Zn(2+)</name>
        <dbReference type="ChEBI" id="CHEBI:29105"/>
        <label>2</label>
    </ligand>
</feature>